<dbReference type="NCBIfam" id="TIGR03027">
    <property type="entry name" value="pepcterm_export"/>
    <property type="match status" value="1"/>
</dbReference>
<name>A0A9E8KQR1_9ALTE</name>
<dbReference type="InterPro" id="IPR019554">
    <property type="entry name" value="Soluble_ligand-bd"/>
</dbReference>
<dbReference type="Proteomes" id="UP001164472">
    <property type="component" value="Chromosome"/>
</dbReference>
<dbReference type="AlphaFoldDB" id="A0A9E8KQR1"/>
<evidence type="ECO:0000259" key="4">
    <source>
        <dbReference type="Pfam" id="PF10531"/>
    </source>
</evidence>
<gene>
    <name evidence="5" type="ORF">NNL22_06085</name>
</gene>
<dbReference type="EMBL" id="CP101527">
    <property type="protein sequence ID" value="UZW76144.1"/>
    <property type="molecule type" value="Genomic_DNA"/>
</dbReference>
<keyword evidence="6" id="KW-1185">Reference proteome</keyword>
<dbReference type="Gene3D" id="3.10.560.10">
    <property type="entry name" value="Outer membrane lipoprotein wza domain like"/>
    <property type="match status" value="1"/>
</dbReference>
<dbReference type="InterPro" id="IPR003715">
    <property type="entry name" value="Poly_export_N"/>
</dbReference>
<dbReference type="Pfam" id="PF02563">
    <property type="entry name" value="Poly_export"/>
    <property type="match status" value="1"/>
</dbReference>
<evidence type="ECO:0000256" key="1">
    <source>
        <dbReference type="ARBA" id="ARBA00022729"/>
    </source>
</evidence>
<feature type="domain" description="Polysaccharide export protein N-terminal" evidence="3">
    <location>
        <begin position="43"/>
        <end position="114"/>
    </location>
</feature>
<dbReference type="KEGG" id="asem:NNL22_06085"/>
<evidence type="ECO:0000259" key="3">
    <source>
        <dbReference type="Pfam" id="PF02563"/>
    </source>
</evidence>
<accession>A0A9E8KQR1</accession>
<feature type="signal peptide" evidence="2">
    <location>
        <begin position="1"/>
        <end position="21"/>
    </location>
</feature>
<evidence type="ECO:0000256" key="2">
    <source>
        <dbReference type="SAM" id="SignalP"/>
    </source>
</evidence>
<keyword evidence="1 2" id="KW-0732">Signal</keyword>
<feature type="domain" description="Soluble ligand binding" evidence="4">
    <location>
        <begin position="125"/>
        <end position="176"/>
    </location>
</feature>
<reference evidence="5" key="1">
    <citation type="submission" date="2022-07" db="EMBL/GenBank/DDBJ databases">
        <title>Alkalimarinus sp. nov., isolated from gut of a Alitta virens.</title>
        <authorList>
            <person name="Yang A.I."/>
            <person name="Shin N.-R."/>
        </authorList>
    </citation>
    <scope>NUCLEOTIDE SEQUENCE</scope>
    <source>
        <strain evidence="5">FA028</strain>
    </source>
</reference>
<dbReference type="RefSeq" id="WP_251811960.1">
    <property type="nucleotide sequence ID" value="NZ_CP101527.1"/>
</dbReference>
<dbReference type="PANTHER" id="PTHR33619:SF3">
    <property type="entry name" value="POLYSACCHARIDE EXPORT PROTEIN GFCE-RELATED"/>
    <property type="match status" value="1"/>
</dbReference>
<dbReference type="PROSITE" id="PS51257">
    <property type="entry name" value="PROKAR_LIPOPROTEIN"/>
    <property type="match status" value="1"/>
</dbReference>
<dbReference type="Pfam" id="PF10531">
    <property type="entry name" value="SLBB"/>
    <property type="match status" value="1"/>
</dbReference>
<organism evidence="5 6">
    <name type="scientific">Alkalimarinus sediminis</name>
    <dbReference type="NCBI Taxonomy" id="1632866"/>
    <lineage>
        <taxon>Bacteria</taxon>
        <taxon>Pseudomonadati</taxon>
        <taxon>Pseudomonadota</taxon>
        <taxon>Gammaproteobacteria</taxon>
        <taxon>Alteromonadales</taxon>
        <taxon>Alteromonadaceae</taxon>
        <taxon>Alkalimarinus</taxon>
    </lineage>
</organism>
<dbReference type="Gene3D" id="3.30.1950.10">
    <property type="entry name" value="wza like domain"/>
    <property type="match status" value="1"/>
</dbReference>
<evidence type="ECO:0000313" key="5">
    <source>
        <dbReference type="EMBL" id="UZW76144.1"/>
    </source>
</evidence>
<dbReference type="InterPro" id="IPR017477">
    <property type="entry name" value="PEP-CTERM_polysacc_export"/>
</dbReference>
<evidence type="ECO:0000313" key="6">
    <source>
        <dbReference type="Proteomes" id="UP001164472"/>
    </source>
</evidence>
<feature type="chain" id="PRO_5038484125" evidence="2">
    <location>
        <begin position="22"/>
        <end position="210"/>
    </location>
</feature>
<dbReference type="InterPro" id="IPR049712">
    <property type="entry name" value="Poly_export"/>
</dbReference>
<proteinExistence type="predicted"/>
<sequence length="210" mass="22145">MKRNTLNVALLSGVIALTGCAGNQFSSEEQIQQALNSKAELITEYKLGPTDVVSINVWRNSDLSISVPVRPDGMISVPLVGDIAASGKTPEQLAADVADAISEFVKTPKVSVVVTNMGSYEYVGRVRVTGAVNSSISVPYREGMTIMDLVLNAGGLNDFAAGNGAGLYRKVGDTVVAIPVKLDDILLKGDISTNYTVNPGDIITVPEKTF</sequence>
<dbReference type="GO" id="GO:0015159">
    <property type="term" value="F:polysaccharide transmembrane transporter activity"/>
    <property type="evidence" value="ECO:0007669"/>
    <property type="project" value="InterPro"/>
</dbReference>
<protein>
    <submittedName>
        <fullName evidence="5">Polysaccharide biosynthesis/export family protein</fullName>
    </submittedName>
</protein>
<dbReference type="PANTHER" id="PTHR33619">
    <property type="entry name" value="POLYSACCHARIDE EXPORT PROTEIN GFCE-RELATED"/>
    <property type="match status" value="1"/>
</dbReference>